<comment type="caution">
    <text evidence="6">The sequence shown here is derived from an EMBL/GenBank/DDBJ whole genome shotgun (WGS) entry which is preliminary data.</text>
</comment>
<keyword evidence="3" id="KW-0812">Transmembrane</keyword>
<evidence type="ECO:0000256" key="2">
    <source>
        <dbReference type="ARBA" id="ARBA00023157"/>
    </source>
</evidence>
<keyword evidence="3" id="KW-1133">Transmembrane helix</keyword>
<dbReference type="Gene3D" id="2.10.60.10">
    <property type="entry name" value="CD59"/>
    <property type="match status" value="1"/>
</dbReference>
<evidence type="ECO:0000256" key="4">
    <source>
        <dbReference type="SAM" id="SignalP"/>
    </source>
</evidence>
<evidence type="ECO:0000256" key="1">
    <source>
        <dbReference type="ARBA" id="ARBA00022729"/>
    </source>
</evidence>
<dbReference type="AlphaFoldDB" id="A0AAD9QPL6"/>
<gene>
    <name evidence="6" type="ORF">P5673_011016</name>
</gene>
<accession>A0AAD9QPL6</accession>
<dbReference type="EMBL" id="JARQWQ010000020">
    <property type="protein sequence ID" value="KAK2565103.1"/>
    <property type="molecule type" value="Genomic_DNA"/>
</dbReference>
<feature type="chain" id="PRO_5042224486" description="UPAR/Ly6 domain-containing protein" evidence="4">
    <location>
        <begin position="25"/>
        <end position="152"/>
    </location>
</feature>
<evidence type="ECO:0000256" key="3">
    <source>
        <dbReference type="SAM" id="Phobius"/>
    </source>
</evidence>
<keyword evidence="3" id="KW-0472">Membrane</keyword>
<keyword evidence="2" id="KW-1015">Disulfide bond</keyword>
<evidence type="ECO:0000313" key="6">
    <source>
        <dbReference type="EMBL" id="KAK2565103.1"/>
    </source>
</evidence>
<dbReference type="PANTHER" id="PTHR10036">
    <property type="entry name" value="CD59 GLYCOPROTEIN"/>
    <property type="match status" value="1"/>
</dbReference>
<proteinExistence type="predicted"/>
<keyword evidence="7" id="KW-1185">Reference proteome</keyword>
<feature type="signal peptide" evidence="4">
    <location>
        <begin position="1"/>
        <end position="24"/>
    </location>
</feature>
<feature type="transmembrane region" description="Helical" evidence="3">
    <location>
        <begin position="134"/>
        <end position="151"/>
    </location>
</feature>
<protein>
    <recommendedName>
        <fullName evidence="5">UPAR/Ly6 domain-containing protein</fullName>
    </recommendedName>
</protein>
<evidence type="ECO:0000313" key="7">
    <source>
        <dbReference type="Proteomes" id="UP001249851"/>
    </source>
</evidence>
<dbReference type="SUPFAM" id="SSF57302">
    <property type="entry name" value="Snake toxin-like"/>
    <property type="match status" value="1"/>
</dbReference>
<keyword evidence="1 4" id="KW-0732">Signal</keyword>
<dbReference type="InterPro" id="IPR016054">
    <property type="entry name" value="LY6_UPA_recep-like"/>
</dbReference>
<dbReference type="PANTHER" id="PTHR10036:SF3">
    <property type="entry name" value="PROTEIN SLEEPLESS-RELATED"/>
    <property type="match status" value="1"/>
</dbReference>
<dbReference type="Proteomes" id="UP001249851">
    <property type="component" value="Unassembled WGS sequence"/>
</dbReference>
<reference evidence="6" key="2">
    <citation type="journal article" date="2023" name="Science">
        <title>Genomic signatures of disease resistance in endangered staghorn corals.</title>
        <authorList>
            <person name="Vollmer S.V."/>
            <person name="Selwyn J.D."/>
            <person name="Despard B.A."/>
            <person name="Roesel C.L."/>
        </authorList>
    </citation>
    <scope>NUCLEOTIDE SEQUENCE</scope>
    <source>
        <strain evidence="6">K2</strain>
    </source>
</reference>
<sequence>MRSFAIRIGCLFFVAFGPLGPILGQDKGKDKCCGGNSGLLFIDAQAMQCYYCASSSSWDDCKTQEITCESSDDARCAKVYIKTKIRKDTYASYTKSCLRETLCKSAKTARCKGTEDCKVNCCSGDLCNTASTKVVSAVFLVLCAFLASVMIQ</sequence>
<reference evidence="6" key="1">
    <citation type="journal article" date="2023" name="G3 (Bethesda)">
        <title>Whole genome assembly and annotation of the endangered Caribbean coral Acropora cervicornis.</title>
        <authorList>
            <person name="Selwyn J.D."/>
            <person name="Vollmer S.V."/>
        </authorList>
    </citation>
    <scope>NUCLEOTIDE SEQUENCE</scope>
    <source>
        <strain evidence="6">K2</strain>
    </source>
</reference>
<name>A0AAD9QPL6_ACRCE</name>
<feature type="domain" description="UPAR/Ly6" evidence="5">
    <location>
        <begin position="45"/>
        <end position="129"/>
    </location>
</feature>
<organism evidence="6 7">
    <name type="scientific">Acropora cervicornis</name>
    <name type="common">Staghorn coral</name>
    <dbReference type="NCBI Taxonomy" id="6130"/>
    <lineage>
        <taxon>Eukaryota</taxon>
        <taxon>Metazoa</taxon>
        <taxon>Cnidaria</taxon>
        <taxon>Anthozoa</taxon>
        <taxon>Hexacorallia</taxon>
        <taxon>Scleractinia</taxon>
        <taxon>Astrocoeniina</taxon>
        <taxon>Acroporidae</taxon>
        <taxon>Acropora</taxon>
    </lineage>
</organism>
<evidence type="ECO:0000259" key="5">
    <source>
        <dbReference type="Pfam" id="PF00021"/>
    </source>
</evidence>
<dbReference type="InterPro" id="IPR045860">
    <property type="entry name" value="Snake_toxin-like_sf"/>
</dbReference>
<dbReference type="Pfam" id="PF00021">
    <property type="entry name" value="UPAR_LY6"/>
    <property type="match status" value="1"/>
</dbReference>